<accession>A0A1B2FCQ9</accession>
<dbReference type="EMBL" id="CP016634">
    <property type="protein sequence ID" value="ANY90001.1"/>
    <property type="molecule type" value="Genomic_DNA"/>
</dbReference>
<protein>
    <recommendedName>
        <fullName evidence="2">DUF3077 domain-containing protein</fullName>
    </recommendedName>
</protein>
<gene>
    <name evidence="1" type="ORF">IEC33019_4495</name>
</gene>
<evidence type="ECO:0000313" key="1">
    <source>
        <dbReference type="EMBL" id="ANY90001.1"/>
    </source>
</evidence>
<dbReference type="AlphaFoldDB" id="A0A1B2FCQ9"/>
<organism evidence="1">
    <name type="scientific">Pseudomonas putida</name>
    <name type="common">Arthrobacter siderocapsulatus</name>
    <dbReference type="NCBI Taxonomy" id="303"/>
    <lineage>
        <taxon>Bacteria</taxon>
        <taxon>Pseudomonadati</taxon>
        <taxon>Pseudomonadota</taxon>
        <taxon>Gammaproteobacteria</taxon>
        <taxon>Pseudomonadales</taxon>
        <taxon>Pseudomonadaceae</taxon>
        <taxon>Pseudomonas</taxon>
    </lineage>
</organism>
<reference evidence="1" key="1">
    <citation type="submission" date="2016-07" db="EMBL/GenBank/DDBJ databases">
        <title>New class B carbapenemase carried by novel plasmid in Pseudomonas putida enviromental strain in eastern Amazonia.</title>
        <authorList>
            <person name="Souza C.O."/>
            <person name="Lima K.V."/>
            <person name="Brasiliense D.M."/>
            <person name="Perez-Chaparro P.J."/>
            <person name="Mamizuka E.M."/>
            <person name="Lima M.O."/>
            <person name="Lima L.N."/>
            <person name="McCulloch J.A."/>
        </authorList>
    </citation>
    <scope>NUCLEOTIDE SEQUENCE [LARGE SCALE GENOMIC DNA]</scope>
    <source>
        <strain evidence="1">IEC33019</strain>
    </source>
</reference>
<proteinExistence type="predicted"/>
<evidence type="ECO:0008006" key="2">
    <source>
        <dbReference type="Google" id="ProtNLM"/>
    </source>
</evidence>
<name>A0A1B2FCQ9_PSEPU</name>
<dbReference type="RefSeq" id="WP_070093678.1">
    <property type="nucleotide sequence ID" value="NZ_CP016634.1"/>
</dbReference>
<sequence length="84" mass="9112">MKKIVPDPPPPFQLSLEPPAIILPDPPCIDECHALLRELLITLDQTTTLFANNPSGLLHDAMGVNISLLCQMMTALNTHVKTAA</sequence>